<dbReference type="InterPro" id="IPR030396">
    <property type="entry name" value="Peptidase_S6_dom"/>
</dbReference>
<evidence type="ECO:0000313" key="3">
    <source>
        <dbReference type="Proteomes" id="UP000323707"/>
    </source>
</evidence>
<dbReference type="EMBL" id="VXKE01000019">
    <property type="protein sequence ID" value="KAA8708515.1"/>
    <property type="molecule type" value="Genomic_DNA"/>
</dbReference>
<dbReference type="PRINTS" id="PR00921">
    <property type="entry name" value="IGASERPTASE"/>
</dbReference>
<dbReference type="InterPro" id="IPR009003">
    <property type="entry name" value="Peptidase_S1_PA"/>
</dbReference>
<gene>
    <name evidence="2" type="ORF">F4V45_06230</name>
</gene>
<dbReference type="PROSITE" id="PS51691">
    <property type="entry name" value="PEPTIDASE_S6"/>
    <property type="match status" value="1"/>
</dbReference>
<dbReference type="Gene3D" id="2.40.10.120">
    <property type="match status" value="1"/>
</dbReference>
<dbReference type="GO" id="GO:0004252">
    <property type="term" value="F:serine-type endopeptidase activity"/>
    <property type="evidence" value="ECO:0007669"/>
    <property type="project" value="InterPro"/>
</dbReference>
<dbReference type="Pfam" id="PF02395">
    <property type="entry name" value="Peptidase_S6"/>
    <property type="match status" value="1"/>
</dbReference>
<proteinExistence type="predicted"/>
<dbReference type="Proteomes" id="UP000323707">
    <property type="component" value="Unassembled WGS sequence"/>
</dbReference>
<feature type="domain" description="Peptidase S6" evidence="1">
    <location>
        <begin position="46"/>
        <end position="301"/>
    </location>
</feature>
<comment type="caution">
    <text evidence="2">The sequence shown here is derived from an EMBL/GenBank/DDBJ whole genome shotgun (WGS) entry which is preliminary data.</text>
</comment>
<organism evidence="2 3">
    <name type="scientific">Helicobacter canis</name>
    <dbReference type="NCBI Taxonomy" id="29419"/>
    <lineage>
        <taxon>Bacteria</taxon>
        <taxon>Pseudomonadati</taxon>
        <taxon>Campylobacterota</taxon>
        <taxon>Epsilonproteobacteria</taxon>
        <taxon>Campylobacterales</taxon>
        <taxon>Helicobacteraceae</taxon>
        <taxon>Helicobacter</taxon>
    </lineage>
</organism>
<reference evidence="2 3" key="1">
    <citation type="submission" date="2019-09" db="EMBL/GenBank/DDBJ databases">
        <title>Draft genome sequence of various Type strains from the CCUG.</title>
        <authorList>
            <person name="Pineiro-Iglesias B."/>
            <person name="Tunovic T."/>
            <person name="Unosson C."/>
            <person name="Inganas E."/>
            <person name="Ohlen M."/>
            <person name="Cardew S."/>
            <person name="Jensie-Markopoulos S."/>
            <person name="Salva-Serra F."/>
            <person name="Jaen-Luchoro D."/>
            <person name="Karlsson R."/>
            <person name="Svensson-Stadler L."/>
            <person name="Chun J."/>
            <person name="Moore E."/>
        </authorList>
    </citation>
    <scope>NUCLEOTIDE SEQUENCE [LARGE SCALE GENOMIC DNA]</scope>
    <source>
        <strain evidence="2 3">CCUG 32756T</strain>
    </source>
</reference>
<dbReference type="InterPro" id="IPR000710">
    <property type="entry name" value="Peptidase_S6"/>
</dbReference>
<evidence type="ECO:0000259" key="1">
    <source>
        <dbReference type="PROSITE" id="PS51691"/>
    </source>
</evidence>
<evidence type="ECO:0000313" key="2">
    <source>
        <dbReference type="EMBL" id="KAA8708515.1"/>
    </source>
</evidence>
<sequence>MLGLNLRVLGLRLSNDKQGISMQGLSMKAKVLCVSLVVAQGLWAMNVDRYNFYTRDYLDFGQNLGQFTPGAKNLTITKKDGVVVDLPDLPFPDFSKFNGANKTSVGGAYMASSKHIVHPNGRPQVLDSNIRIGDSSYADKSVTTYANDSAYTRVNKFIVEGGYKVISFNELKNNAENYMTRYKDDNRIVIYRSGSGIMSFQHWDGSPNAKEMVRTGARAGSLFYVKPNDIGGNQLVVRPNGNHYGPIKGVINSGDSGSPIFVFNNKTQEWELVGTTHGGTPSGQKVVNTFWAITDPSRLDNFKKQFEVQRVANGETYQNEQNKDSVYTESGTIVINNEVQQGMGGIILRGGGVKRLTLQAAALLKVRG</sequence>
<dbReference type="GO" id="GO:0006508">
    <property type="term" value="P:proteolysis"/>
    <property type="evidence" value="ECO:0007669"/>
    <property type="project" value="InterPro"/>
</dbReference>
<accession>A0A5M9QNL3</accession>
<dbReference type="SUPFAM" id="SSF50494">
    <property type="entry name" value="Trypsin-like serine proteases"/>
    <property type="match status" value="1"/>
</dbReference>
<name>A0A5M9QNL3_9HELI</name>
<dbReference type="AlphaFoldDB" id="A0A5M9QNL3"/>
<protein>
    <recommendedName>
        <fullName evidence="1">Peptidase S6 domain-containing protein</fullName>
    </recommendedName>
</protein>